<keyword evidence="1" id="KW-1133">Transmembrane helix</keyword>
<dbReference type="EMBL" id="UYYB01100988">
    <property type="protein sequence ID" value="VDM78093.1"/>
    <property type="molecule type" value="Genomic_DNA"/>
</dbReference>
<sequence>MTLVIVIFVSLISALYWGVYFKDGCDFYFDHVSRVWSFGDEPCSVWLSFHIDMGYNVCLFIFIGIIDIFTLLQLRSMTKNALSFSPHDSKQNSDITTNRRRKEVLFFSQVETKMILIGFNPEIRRHLVNFRDISRSLHDQVTHVTTMKQQPPTALFKKS</sequence>
<evidence type="ECO:0000259" key="2">
    <source>
        <dbReference type="Pfam" id="PF10328"/>
    </source>
</evidence>
<reference evidence="3 4" key="1">
    <citation type="submission" date="2018-11" db="EMBL/GenBank/DDBJ databases">
        <authorList>
            <consortium name="Pathogen Informatics"/>
        </authorList>
    </citation>
    <scope>NUCLEOTIDE SEQUENCE [LARGE SCALE GENOMIC DNA]</scope>
</reference>
<evidence type="ECO:0000313" key="3">
    <source>
        <dbReference type="EMBL" id="VDM78093.1"/>
    </source>
</evidence>
<feature type="domain" description="7TM GPCR serpentine receptor class x (Srx)" evidence="2">
    <location>
        <begin position="1"/>
        <end position="110"/>
    </location>
</feature>
<proteinExistence type="predicted"/>
<evidence type="ECO:0000313" key="4">
    <source>
        <dbReference type="Proteomes" id="UP000270094"/>
    </source>
</evidence>
<name>A0A3P7JBL5_STRVU</name>
<keyword evidence="1" id="KW-0812">Transmembrane</keyword>
<organism evidence="3 4">
    <name type="scientific">Strongylus vulgaris</name>
    <name type="common">Blood worm</name>
    <dbReference type="NCBI Taxonomy" id="40348"/>
    <lineage>
        <taxon>Eukaryota</taxon>
        <taxon>Metazoa</taxon>
        <taxon>Ecdysozoa</taxon>
        <taxon>Nematoda</taxon>
        <taxon>Chromadorea</taxon>
        <taxon>Rhabditida</taxon>
        <taxon>Rhabditina</taxon>
        <taxon>Rhabditomorpha</taxon>
        <taxon>Strongyloidea</taxon>
        <taxon>Strongylidae</taxon>
        <taxon>Strongylus</taxon>
    </lineage>
</organism>
<protein>
    <recommendedName>
        <fullName evidence="2">7TM GPCR serpentine receptor class x (Srx) domain-containing protein</fullName>
    </recommendedName>
</protein>
<dbReference type="AlphaFoldDB" id="A0A3P7JBL5"/>
<evidence type="ECO:0000256" key="1">
    <source>
        <dbReference type="SAM" id="Phobius"/>
    </source>
</evidence>
<dbReference type="PANTHER" id="PTHR23017:SF3">
    <property type="entry name" value="G-PROTEIN COUPLED RECEPTORS FAMILY 1 PROFILE DOMAIN-CONTAINING PROTEIN"/>
    <property type="match status" value="1"/>
</dbReference>
<dbReference type="InterPro" id="IPR019430">
    <property type="entry name" value="7TM_GPCR_serpentine_rcpt_Srx"/>
</dbReference>
<keyword evidence="1" id="KW-0472">Membrane</keyword>
<dbReference type="PANTHER" id="PTHR23017">
    <property type="entry name" value="SERPENTINE RECEPTOR, CLASS X"/>
    <property type="match status" value="1"/>
</dbReference>
<keyword evidence="4" id="KW-1185">Reference proteome</keyword>
<accession>A0A3P7JBL5</accession>
<dbReference type="OrthoDB" id="5830666at2759"/>
<gene>
    <name evidence="3" type="ORF">SVUK_LOCUS13091</name>
</gene>
<dbReference type="Pfam" id="PF10328">
    <property type="entry name" value="7TM_GPCR_Srx"/>
    <property type="match status" value="1"/>
</dbReference>
<dbReference type="Proteomes" id="UP000270094">
    <property type="component" value="Unassembled WGS sequence"/>
</dbReference>
<feature type="transmembrane region" description="Helical" evidence="1">
    <location>
        <begin position="45"/>
        <end position="72"/>
    </location>
</feature>